<evidence type="ECO:0000313" key="3">
    <source>
        <dbReference type="EMBL" id="RJY09811.1"/>
    </source>
</evidence>
<reference evidence="3 4" key="1">
    <citation type="journal article" date="2017" name="Int. J. Syst. Evol. Microbiol.">
        <title>Erythrobacter aquimixticola sp. nov., isolated from the junction between the ocean and a freshwater spring.</title>
        <authorList>
            <person name="Park S."/>
            <person name="Jung Y.T."/>
            <person name="Choi S.J."/>
            <person name="Yoon J.H."/>
        </authorList>
    </citation>
    <scope>NUCLEOTIDE SEQUENCE [LARGE SCALE GENOMIC DNA]</scope>
    <source>
        <strain evidence="3 4">JSSK-14</strain>
    </source>
</reference>
<evidence type="ECO:0008006" key="5">
    <source>
        <dbReference type="Google" id="ProtNLM"/>
    </source>
</evidence>
<evidence type="ECO:0000256" key="1">
    <source>
        <dbReference type="SAM" id="MobiDB-lite"/>
    </source>
</evidence>
<protein>
    <recommendedName>
        <fullName evidence="5">Porin</fullName>
    </recommendedName>
</protein>
<sequence length="349" mass="35586">MMKNTLMAAVAVTALAVSAPAMAQDDSDPGSQDGQSSFEVDLRYANNIDTSVTTDVTYEKDVSLRGNVRLRGDIEVDSSAVAVTDAKQSLLGVEVNYREENELNGENGFVSAVFGPGVSEAGQDPNDGLFDGDEQPRIRVGFFAPIINTIDTFDVDASGNVGVNLATGYFNMQMNSASLAISEDSATDASGGWAEASTTSLQSILGVFQGGTPGEVPDEDDPEAGGGHNNFRDRNTIRGATVSGSGNIGVNAAAGSFNQQSNLMTLAVANNADLAEANAGLVQSIAFSGVEQQDSINRIGTLSVSGASGNIGVNMAAGAGNQQLNSLTIAASQGDGMGDPGTGDPGDPS</sequence>
<feature type="signal peptide" evidence="2">
    <location>
        <begin position="1"/>
        <end position="23"/>
    </location>
</feature>
<dbReference type="AlphaFoldDB" id="A0A419RVK7"/>
<proteinExistence type="predicted"/>
<comment type="caution">
    <text evidence="3">The sequence shown here is derived from an EMBL/GenBank/DDBJ whole genome shotgun (WGS) entry which is preliminary data.</text>
</comment>
<evidence type="ECO:0000256" key="2">
    <source>
        <dbReference type="SAM" id="SignalP"/>
    </source>
</evidence>
<feature type="chain" id="PRO_5019199153" description="Porin" evidence="2">
    <location>
        <begin position="24"/>
        <end position="349"/>
    </location>
</feature>
<feature type="region of interest" description="Disordered" evidence="1">
    <location>
        <begin position="328"/>
        <end position="349"/>
    </location>
</feature>
<keyword evidence="2" id="KW-0732">Signal</keyword>
<dbReference type="EMBL" id="RAHX01000001">
    <property type="protein sequence ID" value="RJY09811.1"/>
    <property type="molecule type" value="Genomic_DNA"/>
</dbReference>
<gene>
    <name evidence="3" type="ORF">D6201_11000</name>
</gene>
<accession>A0A419RVK7</accession>
<feature type="compositionally biased region" description="Gly residues" evidence="1">
    <location>
        <begin position="335"/>
        <end position="349"/>
    </location>
</feature>
<dbReference type="Proteomes" id="UP000285232">
    <property type="component" value="Unassembled WGS sequence"/>
</dbReference>
<feature type="region of interest" description="Disordered" evidence="1">
    <location>
        <begin position="210"/>
        <end position="235"/>
    </location>
</feature>
<name>A0A419RVK7_9SPHN</name>
<keyword evidence="4" id="KW-1185">Reference proteome</keyword>
<evidence type="ECO:0000313" key="4">
    <source>
        <dbReference type="Proteomes" id="UP000285232"/>
    </source>
</evidence>
<organism evidence="3 4">
    <name type="scientific">Aurantiacibacter aquimixticola</name>
    <dbReference type="NCBI Taxonomy" id="1958945"/>
    <lineage>
        <taxon>Bacteria</taxon>
        <taxon>Pseudomonadati</taxon>
        <taxon>Pseudomonadota</taxon>
        <taxon>Alphaproteobacteria</taxon>
        <taxon>Sphingomonadales</taxon>
        <taxon>Erythrobacteraceae</taxon>
        <taxon>Aurantiacibacter</taxon>
    </lineage>
</organism>